<dbReference type="InterPro" id="IPR053137">
    <property type="entry name" value="NLR-like"/>
</dbReference>
<dbReference type="GO" id="GO:0043531">
    <property type="term" value="F:ADP binding"/>
    <property type="evidence" value="ECO:0007669"/>
    <property type="project" value="InterPro"/>
</dbReference>
<sequence length="829" mass="88866">MADAVVGDGAEDGDGQHAFVVGSGVVVQAGRDAVVTIHQATRRVAWPVRVGVPPPLAEHYQERRGHALLTEALAAHRPVVVIGAHRGAGVVVSGLGGVGKSQLAAWHAWQVWSDAHVDVAVWLSALGRDAVVTAYAEAARRVLVEDDPLIAERPPEQAAAAFRAWLAGTARRWLVVLDDVQDPADVRGLVPPPGAGGQVIVTSRLRDAALTSGRDLIELDVFTEAEALDYLAGALGDRRDADREQFEGLAGDLGWLPLALGQAVAFIVDQPLLTVAAYRALFADRRRTLADLAPAEGALPEHQATIATTWSLSIDRADRSGGRGLASKALRIASVLDANGAPLAVFTSRPVLGHLGRSAWRRVRVDDVLDALTRLHRFNLITLTPTATSTAADDRTHLDTGAVRVHALVQRSVRDDLGPRGVSRAARAAAAAMTAVWPHGKRDADLEAVLRANAIALASVTDPATWSWKVYDLLKLVGESLGGAGSPAAAFEHLSRVREWALQGLGRLHPKTLAIQSRRAAWRGDSGDPAGAVADFQQLARDMRRVWGGNNKRTLIARRELARWRGIAGDPVAAVAALEEVTASMTRRLGADHAETLVARSNLAYWRGTVGDPAGAAAEFAALSADYERLFGADHLDSLITRRELAKWRAAAGDPARAVVELEDLVPDMVRLLGVVHVDTLSARSNLAYWRATSGDVGRAVVEFEHLLADSRRHLAGNHPHTLTTRRELAKWRAVAGDPARAVVELEALVSDMVRVLGVGHVDTLSARSNLAHWRAVAGDVGRAVAEFEDLLTDSLHHLATDHPHTSTTRDELARWRTVRNNPPTPPSL</sequence>
<accession>A0A543JDN8</accession>
<dbReference type="Proteomes" id="UP000316628">
    <property type="component" value="Unassembled WGS sequence"/>
</dbReference>
<dbReference type="Gene3D" id="1.25.40.10">
    <property type="entry name" value="Tetratricopeptide repeat domain"/>
    <property type="match status" value="2"/>
</dbReference>
<dbReference type="OrthoDB" id="3885120at2"/>
<evidence type="ECO:0000313" key="2">
    <source>
        <dbReference type="EMBL" id="TQM80922.1"/>
    </source>
</evidence>
<gene>
    <name evidence="2" type="ORF">FHX81_3277</name>
</gene>
<organism evidence="2 3">
    <name type="scientific">Saccharothrix saharensis</name>
    <dbReference type="NCBI Taxonomy" id="571190"/>
    <lineage>
        <taxon>Bacteria</taxon>
        <taxon>Bacillati</taxon>
        <taxon>Actinomycetota</taxon>
        <taxon>Actinomycetes</taxon>
        <taxon>Pseudonocardiales</taxon>
        <taxon>Pseudonocardiaceae</taxon>
        <taxon>Saccharothrix</taxon>
    </lineage>
</organism>
<protein>
    <submittedName>
        <fullName evidence="2">NB-ARC domain-containing protein</fullName>
    </submittedName>
</protein>
<keyword evidence="3" id="KW-1185">Reference proteome</keyword>
<dbReference type="PANTHER" id="PTHR46082">
    <property type="entry name" value="ATP/GTP-BINDING PROTEIN-RELATED"/>
    <property type="match status" value="1"/>
</dbReference>
<reference evidence="2 3" key="1">
    <citation type="submission" date="2019-06" db="EMBL/GenBank/DDBJ databases">
        <title>Sequencing the genomes of 1000 actinobacteria strains.</title>
        <authorList>
            <person name="Klenk H.-P."/>
        </authorList>
    </citation>
    <scope>NUCLEOTIDE SEQUENCE [LARGE SCALE GENOMIC DNA]</scope>
    <source>
        <strain evidence="2 3">DSM 45456</strain>
    </source>
</reference>
<dbReference type="InterPro" id="IPR027417">
    <property type="entry name" value="P-loop_NTPase"/>
</dbReference>
<dbReference type="SUPFAM" id="SSF48452">
    <property type="entry name" value="TPR-like"/>
    <property type="match status" value="2"/>
</dbReference>
<proteinExistence type="predicted"/>
<dbReference type="Gene3D" id="3.40.50.300">
    <property type="entry name" value="P-loop containing nucleotide triphosphate hydrolases"/>
    <property type="match status" value="1"/>
</dbReference>
<dbReference type="InterPro" id="IPR002182">
    <property type="entry name" value="NB-ARC"/>
</dbReference>
<name>A0A543JDN8_9PSEU</name>
<comment type="caution">
    <text evidence="2">The sequence shown here is derived from an EMBL/GenBank/DDBJ whole genome shotgun (WGS) entry which is preliminary data.</text>
</comment>
<dbReference type="InterPro" id="IPR011990">
    <property type="entry name" value="TPR-like_helical_dom_sf"/>
</dbReference>
<dbReference type="RefSeq" id="WP_141978958.1">
    <property type="nucleotide sequence ID" value="NZ_VFPP01000001.1"/>
</dbReference>
<dbReference type="EMBL" id="VFPP01000001">
    <property type="protein sequence ID" value="TQM80922.1"/>
    <property type="molecule type" value="Genomic_DNA"/>
</dbReference>
<feature type="domain" description="NB-ARC" evidence="1">
    <location>
        <begin position="90"/>
        <end position="231"/>
    </location>
</feature>
<dbReference type="Pfam" id="PF00931">
    <property type="entry name" value="NB-ARC"/>
    <property type="match status" value="1"/>
</dbReference>
<dbReference type="AlphaFoldDB" id="A0A543JDN8"/>
<dbReference type="SUPFAM" id="SSF52540">
    <property type="entry name" value="P-loop containing nucleoside triphosphate hydrolases"/>
    <property type="match status" value="1"/>
</dbReference>
<evidence type="ECO:0000313" key="3">
    <source>
        <dbReference type="Proteomes" id="UP000316628"/>
    </source>
</evidence>
<evidence type="ECO:0000259" key="1">
    <source>
        <dbReference type="Pfam" id="PF00931"/>
    </source>
</evidence>
<dbReference type="PANTHER" id="PTHR46082:SF6">
    <property type="entry name" value="AAA+ ATPASE DOMAIN-CONTAINING PROTEIN-RELATED"/>
    <property type="match status" value="1"/>
</dbReference>